<dbReference type="InterPro" id="IPR001387">
    <property type="entry name" value="Cro/C1-type_HTH"/>
</dbReference>
<dbReference type="Gene3D" id="1.10.260.40">
    <property type="entry name" value="lambda repressor-like DNA-binding domains"/>
    <property type="match status" value="1"/>
</dbReference>
<sequence>MAKKMSDAGQALSDDVLGINAGMPAKIWFPEQLLVIAVRKQLQKSQPGFAKLLGIPVGTLRDWEQGRKQPDSAAVTLIKVAQSHPEVLANLAT</sequence>
<feature type="domain" description="HTH cro/C1-type" evidence="1">
    <location>
        <begin position="35"/>
        <end position="88"/>
    </location>
</feature>
<evidence type="ECO:0000259" key="1">
    <source>
        <dbReference type="PROSITE" id="PS50943"/>
    </source>
</evidence>
<comment type="caution">
    <text evidence="2">The sequence shown here is derived from an EMBL/GenBank/DDBJ whole genome shotgun (WGS) entry which is preliminary data.</text>
</comment>
<name>Q1YRR7_9GAMM</name>
<dbReference type="AlphaFoldDB" id="Q1YRR7"/>
<dbReference type="CDD" id="cd00093">
    <property type="entry name" value="HTH_XRE"/>
    <property type="match status" value="1"/>
</dbReference>
<organism evidence="2 3">
    <name type="scientific">gamma proteobacterium HTCC2207</name>
    <dbReference type="NCBI Taxonomy" id="314287"/>
    <lineage>
        <taxon>Bacteria</taxon>
        <taxon>Pseudomonadati</taxon>
        <taxon>Pseudomonadota</taxon>
        <taxon>Gammaproteobacteria</taxon>
        <taxon>Cellvibrionales</taxon>
        <taxon>Porticoccaceae</taxon>
        <taxon>SAR92 clade</taxon>
    </lineage>
</organism>
<dbReference type="eggNOG" id="COG2944">
    <property type="taxonomic scope" value="Bacteria"/>
</dbReference>
<dbReference type="PROSITE" id="PS50943">
    <property type="entry name" value="HTH_CROC1"/>
    <property type="match status" value="1"/>
</dbReference>
<dbReference type="InterPro" id="IPR032758">
    <property type="entry name" value="MqsA/HigA-2"/>
</dbReference>
<dbReference type="EMBL" id="AAPI01000004">
    <property type="protein sequence ID" value="EAS46978.1"/>
    <property type="molecule type" value="Genomic_DNA"/>
</dbReference>
<proteinExistence type="predicted"/>
<protein>
    <submittedName>
        <fullName evidence="2">Helix-turn-helix motif protein</fullName>
    </submittedName>
</protein>
<gene>
    <name evidence="2" type="ORF">GB2207_05097</name>
</gene>
<evidence type="ECO:0000313" key="2">
    <source>
        <dbReference type="EMBL" id="EAS46978.1"/>
    </source>
</evidence>
<dbReference type="Proteomes" id="UP000005555">
    <property type="component" value="Unassembled WGS sequence"/>
</dbReference>
<evidence type="ECO:0000313" key="3">
    <source>
        <dbReference type="Proteomes" id="UP000005555"/>
    </source>
</evidence>
<dbReference type="SUPFAM" id="SSF47413">
    <property type="entry name" value="lambda repressor-like DNA-binding domains"/>
    <property type="match status" value="1"/>
</dbReference>
<dbReference type="InterPro" id="IPR010982">
    <property type="entry name" value="Lambda_DNA-bd_dom_sf"/>
</dbReference>
<dbReference type="GO" id="GO:0003677">
    <property type="term" value="F:DNA binding"/>
    <property type="evidence" value="ECO:0007669"/>
    <property type="project" value="InterPro"/>
</dbReference>
<dbReference type="HOGENOM" id="CLU_144725_3_0_6"/>
<dbReference type="OrthoDB" id="9799384at2"/>
<dbReference type="Pfam" id="PF15731">
    <property type="entry name" value="MqsA_antitoxin"/>
    <property type="match status" value="1"/>
</dbReference>
<reference evidence="2 3" key="1">
    <citation type="submission" date="2006-03" db="EMBL/GenBank/DDBJ databases">
        <authorList>
            <person name="Giovannoni S.J."/>
            <person name="Cho J.-C."/>
            <person name="Ferriera S."/>
            <person name="Johnson J."/>
            <person name="Kravitz S."/>
            <person name="Halpern A."/>
            <person name="Remington K."/>
            <person name="Beeson K."/>
            <person name="Tran B."/>
            <person name="Rogers Y.-H."/>
            <person name="Friedman R."/>
            <person name="Venter J.C."/>
        </authorList>
    </citation>
    <scope>NUCLEOTIDE SEQUENCE [LARGE SCALE GENOMIC DNA]</scope>
    <source>
        <strain evidence="2 3">HTCC2207</strain>
    </source>
</reference>
<accession>Q1YRR7</accession>
<keyword evidence="3" id="KW-1185">Reference proteome</keyword>